<keyword evidence="1 4" id="KW-0479">Metal-binding</keyword>
<dbReference type="GO" id="GO:0030036">
    <property type="term" value="P:actin cytoskeleton organization"/>
    <property type="evidence" value="ECO:0007669"/>
    <property type="project" value="TreeGrafter"/>
</dbReference>
<evidence type="ECO:0000256" key="5">
    <source>
        <dbReference type="SAM" id="Coils"/>
    </source>
</evidence>
<dbReference type="GO" id="GO:0001725">
    <property type="term" value="C:stress fiber"/>
    <property type="evidence" value="ECO:0007669"/>
    <property type="project" value="TreeGrafter"/>
</dbReference>
<evidence type="ECO:0000256" key="1">
    <source>
        <dbReference type="ARBA" id="ARBA00022723"/>
    </source>
</evidence>
<dbReference type="PANTHER" id="PTHR24214">
    <property type="entry name" value="PDZ AND LIM DOMAIN PROTEIN ZASP"/>
    <property type="match status" value="1"/>
</dbReference>
<dbReference type="GO" id="GO:0005912">
    <property type="term" value="C:adherens junction"/>
    <property type="evidence" value="ECO:0007669"/>
    <property type="project" value="TreeGrafter"/>
</dbReference>
<keyword evidence="2 4" id="KW-0862">Zinc</keyword>
<protein>
    <submittedName>
        <fullName evidence="7">Lim domain family</fullName>
    </submittedName>
</protein>
<dbReference type="GO" id="GO:0051371">
    <property type="term" value="F:muscle alpha-actinin binding"/>
    <property type="evidence" value="ECO:0007669"/>
    <property type="project" value="TreeGrafter"/>
</dbReference>
<evidence type="ECO:0000256" key="4">
    <source>
        <dbReference type="PROSITE-ProRule" id="PRU00125"/>
    </source>
</evidence>
<feature type="coiled-coil region" evidence="5">
    <location>
        <begin position="129"/>
        <end position="156"/>
    </location>
</feature>
<evidence type="ECO:0000256" key="3">
    <source>
        <dbReference type="ARBA" id="ARBA00023038"/>
    </source>
</evidence>
<dbReference type="OMA" id="CYEQQYA"/>
<gene>
    <name evidence="7" type="ORF">M0811_04712</name>
</gene>
<accession>A0A9Q0RHQ3</accession>
<sequence>MSYEYLSSRFKKNDTDSTLSAMLGKTDPKPIAVETNVQYRCEGCNRIIDSGDVVEHQGKYYHRSCVNIDFYCTRCGGLCIGKVIHTSTQKTYHPQCFTCGHCGLKLNPDRNYIEKGGRLLCTKCASQIKEDKKVQIEKIQQKREQQIRDRDEFIKNQQKGKEICAACGKIITNDAVIALDVMFHRKCFVCKACGLPFSESQFQMVDGFPYHPNCHSKKFGKFCTGCGKEIVGKVIQAMGSDWHPSCFRCTKCHSTFSDGAYIEKNGKPYCPSCIPQEPKEIVVTTIRRRGFVVDPRTGKKKYV</sequence>
<dbReference type="AlphaFoldDB" id="A0A9Q0RHQ3"/>
<keyword evidence="3 4" id="KW-0440">LIM domain</keyword>
<feature type="domain" description="LIM zinc-binding" evidence="6">
    <location>
        <begin position="70"/>
        <end position="131"/>
    </location>
</feature>
<dbReference type="Proteomes" id="UP001149090">
    <property type="component" value="Unassembled WGS sequence"/>
</dbReference>
<dbReference type="InterPro" id="IPR050604">
    <property type="entry name" value="PDZ-LIM_domain"/>
</dbReference>
<dbReference type="FunFam" id="2.10.110.10:FF:000009">
    <property type="entry name" value="Paxillin isoform 1"/>
    <property type="match status" value="1"/>
</dbReference>
<evidence type="ECO:0000313" key="8">
    <source>
        <dbReference type="Proteomes" id="UP001149090"/>
    </source>
</evidence>
<keyword evidence="5" id="KW-0175">Coiled coil</keyword>
<dbReference type="PROSITE" id="PS00478">
    <property type="entry name" value="LIM_DOMAIN_1"/>
    <property type="match status" value="2"/>
</dbReference>
<evidence type="ECO:0000256" key="2">
    <source>
        <dbReference type="ARBA" id="ARBA00022833"/>
    </source>
</evidence>
<dbReference type="Gene3D" id="2.10.110.10">
    <property type="entry name" value="Cysteine Rich Protein"/>
    <property type="match status" value="3"/>
</dbReference>
<dbReference type="PANTHER" id="PTHR24214:SF38">
    <property type="entry name" value="PDZ AND LIM DOMAIN PROTEIN ZASP-RELATED"/>
    <property type="match status" value="1"/>
</dbReference>
<feature type="domain" description="LIM zinc-binding" evidence="6">
    <location>
        <begin position="162"/>
        <end position="220"/>
    </location>
</feature>
<feature type="domain" description="LIM zinc-binding" evidence="6">
    <location>
        <begin position="221"/>
        <end position="280"/>
    </location>
</feature>
<dbReference type="GO" id="GO:0046872">
    <property type="term" value="F:metal ion binding"/>
    <property type="evidence" value="ECO:0007669"/>
    <property type="project" value="UniProtKB-KW"/>
</dbReference>
<dbReference type="SMART" id="SM00132">
    <property type="entry name" value="LIM"/>
    <property type="match status" value="3"/>
</dbReference>
<evidence type="ECO:0000313" key="7">
    <source>
        <dbReference type="EMBL" id="KAJ5078989.1"/>
    </source>
</evidence>
<dbReference type="Pfam" id="PF00412">
    <property type="entry name" value="LIM"/>
    <property type="match status" value="3"/>
</dbReference>
<comment type="caution">
    <text evidence="7">The sequence shown here is derived from an EMBL/GenBank/DDBJ whole genome shotgun (WGS) entry which is preliminary data.</text>
</comment>
<dbReference type="InterPro" id="IPR001781">
    <property type="entry name" value="Znf_LIM"/>
</dbReference>
<dbReference type="SUPFAM" id="SSF57716">
    <property type="entry name" value="Glucocorticoid receptor-like (DNA-binding domain)"/>
    <property type="match status" value="4"/>
</dbReference>
<dbReference type="GO" id="GO:0003779">
    <property type="term" value="F:actin binding"/>
    <property type="evidence" value="ECO:0007669"/>
    <property type="project" value="TreeGrafter"/>
</dbReference>
<dbReference type="GO" id="GO:0031941">
    <property type="term" value="C:filamentous actin"/>
    <property type="evidence" value="ECO:0007669"/>
    <property type="project" value="TreeGrafter"/>
</dbReference>
<dbReference type="PROSITE" id="PS50023">
    <property type="entry name" value="LIM_DOMAIN_2"/>
    <property type="match status" value="3"/>
</dbReference>
<dbReference type="CDD" id="cd08368">
    <property type="entry name" value="LIM"/>
    <property type="match status" value="1"/>
</dbReference>
<name>A0A9Q0RHQ3_ANAIG</name>
<evidence type="ECO:0000259" key="6">
    <source>
        <dbReference type="PROSITE" id="PS50023"/>
    </source>
</evidence>
<dbReference type="OrthoDB" id="20689at2759"/>
<organism evidence="7 8">
    <name type="scientific">Anaeramoeba ignava</name>
    <name type="common">Anaerobic marine amoeba</name>
    <dbReference type="NCBI Taxonomy" id="1746090"/>
    <lineage>
        <taxon>Eukaryota</taxon>
        <taxon>Metamonada</taxon>
        <taxon>Anaeramoebidae</taxon>
        <taxon>Anaeramoeba</taxon>
    </lineage>
</organism>
<dbReference type="EMBL" id="JAPDFW010000044">
    <property type="protein sequence ID" value="KAJ5078989.1"/>
    <property type="molecule type" value="Genomic_DNA"/>
</dbReference>
<keyword evidence="8" id="KW-1185">Reference proteome</keyword>
<proteinExistence type="predicted"/>
<reference evidence="7" key="1">
    <citation type="submission" date="2022-10" db="EMBL/GenBank/DDBJ databases">
        <title>Novel sulphate-reducing endosymbionts in the free-living metamonad Anaeramoeba.</title>
        <authorList>
            <person name="Jerlstrom-Hultqvist J."/>
            <person name="Cepicka I."/>
            <person name="Gallot-Lavallee L."/>
            <person name="Salas-Leiva D."/>
            <person name="Curtis B.A."/>
            <person name="Zahonova K."/>
            <person name="Pipaliya S."/>
            <person name="Dacks J."/>
            <person name="Roger A.J."/>
        </authorList>
    </citation>
    <scope>NUCLEOTIDE SEQUENCE</scope>
    <source>
        <strain evidence="7">BMAN</strain>
    </source>
</reference>